<evidence type="ECO:0000256" key="5">
    <source>
        <dbReference type="ARBA" id="ARBA00022692"/>
    </source>
</evidence>
<dbReference type="EMBL" id="KN729377">
    <property type="protein sequence ID" value="KIH62344.1"/>
    <property type="molecule type" value="Genomic_DNA"/>
</dbReference>
<evidence type="ECO:0000313" key="10">
    <source>
        <dbReference type="EMBL" id="KIH62344.1"/>
    </source>
</evidence>
<dbReference type="Gene3D" id="2.60.40.10">
    <property type="entry name" value="Immunoglobulins"/>
    <property type="match status" value="1"/>
</dbReference>
<keyword evidence="11" id="KW-1185">Reference proteome</keyword>
<keyword evidence="6 8" id="KW-1133">Transmembrane helix</keyword>
<gene>
    <name evidence="10" type="ORF">ANCDUO_07371</name>
</gene>
<evidence type="ECO:0000256" key="1">
    <source>
        <dbReference type="ARBA" id="ARBA00004141"/>
    </source>
</evidence>
<comment type="similarity">
    <text evidence="2">Belongs to the inorganic phosphate transporter (PiT) (TC 2.A.20) family.</text>
</comment>
<dbReference type="OrthoDB" id="5918453at2759"/>
<evidence type="ECO:0000256" key="8">
    <source>
        <dbReference type="SAM" id="Phobius"/>
    </source>
</evidence>
<organism evidence="10 11">
    <name type="scientific">Ancylostoma duodenale</name>
    <dbReference type="NCBI Taxonomy" id="51022"/>
    <lineage>
        <taxon>Eukaryota</taxon>
        <taxon>Metazoa</taxon>
        <taxon>Ecdysozoa</taxon>
        <taxon>Nematoda</taxon>
        <taxon>Chromadorea</taxon>
        <taxon>Rhabditida</taxon>
        <taxon>Rhabditina</taxon>
        <taxon>Rhabditomorpha</taxon>
        <taxon>Strongyloidea</taxon>
        <taxon>Ancylostomatidae</taxon>
        <taxon>Ancylostomatinae</taxon>
        <taxon>Ancylostoma</taxon>
    </lineage>
</organism>
<keyword evidence="4" id="KW-0592">Phosphate transport</keyword>
<name>A0A0C2GTL7_9BILA</name>
<dbReference type="Proteomes" id="UP000054047">
    <property type="component" value="Unassembled WGS sequence"/>
</dbReference>
<proteinExistence type="inferred from homology"/>
<evidence type="ECO:0000259" key="9">
    <source>
        <dbReference type="PROSITE" id="PS50202"/>
    </source>
</evidence>
<evidence type="ECO:0000313" key="11">
    <source>
        <dbReference type="Proteomes" id="UP000054047"/>
    </source>
</evidence>
<dbReference type="InterPro" id="IPR001204">
    <property type="entry name" value="Phos_transporter"/>
</dbReference>
<sequence length="207" mass="22280">MGANDVSNAFGTSVGSGVLTMVQAYVLATIFEVLGAVLVGWSVTDTMRKGVVDNEQYMDAPKDLLLAQLAVLGGCSMWLAAATYLAMPVSTTHSLVGGTLGYSLVLRGTHGIRWPNSNIVFNAPYDDKHTYHIKITNASGRRIGWAIKTTNTRRLGVNPACSVLDPKETKLTAVSCDVFDCGREDTNNDRITGMVQHTRRSCQAVPT</sequence>
<dbReference type="InterPro" id="IPR000535">
    <property type="entry name" value="MSP_dom"/>
</dbReference>
<comment type="subcellular location">
    <subcellularLocation>
        <location evidence="1">Membrane</location>
        <topology evidence="1">Multi-pass membrane protein</topology>
    </subcellularLocation>
</comment>
<dbReference type="PANTHER" id="PTHR11101">
    <property type="entry name" value="PHOSPHATE TRANSPORTER"/>
    <property type="match status" value="1"/>
</dbReference>
<dbReference type="GO" id="GO:0005315">
    <property type="term" value="F:phosphate transmembrane transporter activity"/>
    <property type="evidence" value="ECO:0007669"/>
    <property type="project" value="InterPro"/>
</dbReference>
<feature type="transmembrane region" description="Helical" evidence="8">
    <location>
        <begin position="64"/>
        <end position="87"/>
    </location>
</feature>
<dbReference type="Pfam" id="PF01384">
    <property type="entry name" value="PHO4"/>
    <property type="match status" value="1"/>
</dbReference>
<keyword evidence="7 8" id="KW-0472">Membrane</keyword>
<feature type="transmembrane region" description="Helical" evidence="8">
    <location>
        <begin position="22"/>
        <end position="43"/>
    </location>
</feature>
<dbReference type="InterPro" id="IPR008962">
    <property type="entry name" value="PapD-like_sf"/>
</dbReference>
<feature type="domain" description="MSP" evidence="9">
    <location>
        <begin position="110"/>
        <end position="207"/>
    </location>
</feature>
<reference evidence="10 11" key="1">
    <citation type="submission" date="2013-12" db="EMBL/GenBank/DDBJ databases">
        <title>Draft genome of the parsitic nematode Ancylostoma duodenale.</title>
        <authorList>
            <person name="Mitreva M."/>
        </authorList>
    </citation>
    <scope>NUCLEOTIDE SEQUENCE [LARGE SCALE GENOMIC DNA]</scope>
    <source>
        <strain evidence="10 11">Zhejiang</strain>
    </source>
</reference>
<evidence type="ECO:0000256" key="7">
    <source>
        <dbReference type="ARBA" id="ARBA00023136"/>
    </source>
</evidence>
<dbReference type="AlphaFoldDB" id="A0A0C2GTL7"/>
<dbReference type="PROSITE" id="PS50202">
    <property type="entry name" value="MSP"/>
    <property type="match status" value="1"/>
</dbReference>
<dbReference type="InterPro" id="IPR013783">
    <property type="entry name" value="Ig-like_fold"/>
</dbReference>
<protein>
    <submittedName>
        <fullName evidence="10">MSP domain protein</fullName>
    </submittedName>
</protein>
<keyword evidence="3" id="KW-0813">Transport</keyword>
<dbReference type="GO" id="GO:0016020">
    <property type="term" value="C:membrane"/>
    <property type="evidence" value="ECO:0007669"/>
    <property type="project" value="UniProtKB-SubCell"/>
</dbReference>
<evidence type="ECO:0000256" key="3">
    <source>
        <dbReference type="ARBA" id="ARBA00022448"/>
    </source>
</evidence>
<keyword evidence="5 8" id="KW-0812">Transmembrane</keyword>
<evidence type="ECO:0000256" key="6">
    <source>
        <dbReference type="ARBA" id="ARBA00022989"/>
    </source>
</evidence>
<evidence type="ECO:0000256" key="2">
    <source>
        <dbReference type="ARBA" id="ARBA00009916"/>
    </source>
</evidence>
<dbReference type="PANTHER" id="PTHR11101:SF67">
    <property type="entry name" value="PHOSPHATE TRANSPORTER"/>
    <property type="match status" value="1"/>
</dbReference>
<evidence type="ECO:0000256" key="4">
    <source>
        <dbReference type="ARBA" id="ARBA00022592"/>
    </source>
</evidence>
<dbReference type="SUPFAM" id="SSF49354">
    <property type="entry name" value="PapD-like"/>
    <property type="match status" value="1"/>
</dbReference>
<accession>A0A0C2GTL7</accession>
<dbReference type="GO" id="GO:0035435">
    <property type="term" value="P:phosphate ion transmembrane transport"/>
    <property type="evidence" value="ECO:0007669"/>
    <property type="project" value="TreeGrafter"/>
</dbReference>